<dbReference type="SUPFAM" id="SSF53474">
    <property type="entry name" value="alpha/beta-Hydrolases"/>
    <property type="match status" value="1"/>
</dbReference>
<dbReference type="RefSeq" id="WP_330507391.1">
    <property type="nucleotide sequence ID" value="NZ_JAZDUE010000029.1"/>
</dbReference>
<proteinExistence type="predicted"/>
<dbReference type="Pfam" id="PF00756">
    <property type="entry name" value="Esterase"/>
    <property type="match status" value="1"/>
</dbReference>
<feature type="compositionally biased region" description="Low complexity" evidence="1">
    <location>
        <begin position="373"/>
        <end position="428"/>
    </location>
</feature>
<feature type="chain" id="PRO_5046945480" evidence="2">
    <location>
        <begin position="32"/>
        <end position="482"/>
    </location>
</feature>
<keyword evidence="4" id="KW-1185">Reference proteome</keyword>
<name>A0ABU7N185_9ACTN</name>
<evidence type="ECO:0000256" key="2">
    <source>
        <dbReference type="SAM" id="SignalP"/>
    </source>
</evidence>
<comment type="caution">
    <text evidence="3">The sequence shown here is derived from an EMBL/GenBank/DDBJ whole genome shotgun (WGS) entry which is preliminary data.</text>
</comment>
<dbReference type="Proteomes" id="UP001335729">
    <property type="component" value="Unassembled WGS sequence"/>
</dbReference>
<feature type="region of interest" description="Disordered" evidence="1">
    <location>
        <begin position="373"/>
        <end position="482"/>
    </location>
</feature>
<accession>A0ABU7N185</accession>
<gene>
    <name evidence="3" type="ORF">V1Y59_23145</name>
</gene>
<evidence type="ECO:0000256" key="1">
    <source>
        <dbReference type="SAM" id="MobiDB-lite"/>
    </source>
</evidence>
<protein>
    <submittedName>
        <fullName evidence="3">Alpha/beta hydrolase-fold protein</fullName>
    </submittedName>
</protein>
<dbReference type="Gene3D" id="3.40.50.1820">
    <property type="entry name" value="alpha/beta hydrolase"/>
    <property type="match status" value="1"/>
</dbReference>
<dbReference type="EMBL" id="JAZDUE010000029">
    <property type="protein sequence ID" value="MEE4025996.1"/>
    <property type="molecule type" value="Genomic_DNA"/>
</dbReference>
<keyword evidence="2" id="KW-0732">Signal</keyword>
<feature type="compositionally biased region" description="Polar residues" evidence="1">
    <location>
        <begin position="459"/>
        <end position="471"/>
    </location>
</feature>
<organism evidence="3 4">
    <name type="scientific">Gordonia prachuapensis</name>
    <dbReference type="NCBI Taxonomy" id="3115651"/>
    <lineage>
        <taxon>Bacteria</taxon>
        <taxon>Bacillati</taxon>
        <taxon>Actinomycetota</taxon>
        <taxon>Actinomycetes</taxon>
        <taxon>Mycobacteriales</taxon>
        <taxon>Gordoniaceae</taxon>
        <taxon>Gordonia</taxon>
    </lineage>
</organism>
<sequence length="482" mass="50625">MILSARRRTLAAVTLATAVGFAAATAGQAFAVDPTTVRSGCAYVNETERAQNIQTCWVWSESMQTSVTVKVRPSDKQAGEPEQAVYFLGSLSDPSTNGRGDLYSTEYNLVAIPDSANTWSSNWQSTPVDTDGNPLTTYEGGEFTPQWETFVGEELPAFLNERFDIGTSGNAVSGLSISGGQAINLALKYPDVFSVAVSRSGYYQTDNLLGYLAVPFILATRHGISNGFDAMWGNPFQAGNTWADNDVASRLDEAKANGQTIIISTGNGLVASQDEWDEMIAQGGIAHVAIGVVLEVASFASAVLLNAQAAIFDLPVEFIYTDGAHTWNRWIRTDEEEADRLEDALGKYEQAPSAPPSTDPESTVRVNLSATDVSASTSSVAEPSVAPTTTTQAPPESAAEATTPVPDPSPSTATAPTDEPTDATETPSAPETSAPTSVDDEAVATTDTATVDDADSVSGDEQGTTADTSESPDPAASSEDDE</sequence>
<evidence type="ECO:0000313" key="3">
    <source>
        <dbReference type="EMBL" id="MEE4025996.1"/>
    </source>
</evidence>
<evidence type="ECO:0000313" key="4">
    <source>
        <dbReference type="Proteomes" id="UP001335729"/>
    </source>
</evidence>
<dbReference type="GO" id="GO:0016787">
    <property type="term" value="F:hydrolase activity"/>
    <property type="evidence" value="ECO:0007669"/>
    <property type="project" value="UniProtKB-KW"/>
</dbReference>
<keyword evidence="3" id="KW-0378">Hydrolase</keyword>
<reference evidence="3 4" key="1">
    <citation type="submission" date="2024-01" db="EMBL/GenBank/DDBJ databases">
        <title>Draft genome sequence of Gordonia sp. PKS22-38.</title>
        <authorList>
            <person name="Suphannarot A."/>
            <person name="Mingma R."/>
        </authorList>
    </citation>
    <scope>NUCLEOTIDE SEQUENCE [LARGE SCALE GENOMIC DNA]</scope>
    <source>
        <strain evidence="3 4">PKS22-38</strain>
    </source>
</reference>
<dbReference type="InterPro" id="IPR029058">
    <property type="entry name" value="AB_hydrolase_fold"/>
</dbReference>
<dbReference type="InterPro" id="IPR000801">
    <property type="entry name" value="Esterase-like"/>
</dbReference>
<feature type="signal peptide" evidence="2">
    <location>
        <begin position="1"/>
        <end position="31"/>
    </location>
</feature>